<dbReference type="PANTHER" id="PTHR14526">
    <property type="entry name" value="AURORA KINASE A AND NINEIN-INTERACTING PROTEIN"/>
    <property type="match status" value="1"/>
</dbReference>
<dbReference type="PANTHER" id="PTHR14526:SF2">
    <property type="entry name" value="AURORA KINASE A AND NINEIN-INTERACTING PROTEIN"/>
    <property type="match status" value="1"/>
</dbReference>
<organism evidence="2 3">
    <name type="scientific">Synaphobranchus kaupii</name>
    <name type="common">Kaup's arrowtooth eel</name>
    <dbReference type="NCBI Taxonomy" id="118154"/>
    <lineage>
        <taxon>Eukaryota</taxon>
        <taxon>Metazoa</taxon>
        <taxon>Chordata</taxon>
        <taxon>Craniata</taxon>
        <taxon>Vertebrata</taxon>
        <taxon>Euteleostomi</taxon>
        <taxon>Actinopterygii</taxon>
        <taxon>Neopterygii</taxon>
        <taxon>Teleostei</taxon>
        <taxon>Anguilliformes</taxon>
        <taxon>Synaphobranchidae</taxon>
        <taxon>Synaphobranchus</taxon>
    </lineage>
</organism>
<dbReference type="AlphaFoldDB" id="A0A9Q1EA88"/>
<feature type="region of interest" description="Disordered" evidence="1">
    <location>
        <begin position="126"/>
        <end position="179"/>
    </location>
</feature>
<proteinExistence type="predicted"/>
<reference evidence="2" key="1">
    <citation type="journal article" date="2023" name="Science">
        <title>Genome structures resolve the early diversification of teleost fishes.</title>
        <authorList>
            <person name="Parey E."/>
            <person name="Louis A."/>
            <person name="Montfort J."/>
            <person name="Bouchez O."/>
            <person name="Roques C."/>
            <person name="Iampietro C."/>
            <person name="Lluch J."/>
            <person name="Castinel A."/>
            <person name="Donnadieu C."/>
            <person name="Desvignes T."/>
            <person name="Floi Bucao C."/>
            <person name="Jouanno E."/>
            <person name="Wen M."/>
            <person name="Mejri S."/>
            <person name="Dirks R."/>
            <person name="Jansen H."/>
            <person name="Henkel C."/>
            <person name="Chen W.J."/>
            <person name="Zahm M."/>
            <person name="Cabau C."/>
            <person name="Klopp C."/>
            <person name="Thompson A.W."/>
            <person name="Robinson-Rechavi M."/>
            <person name="Braasch I."/>
            <person name="Lecointre G."/>
            <person name="Bobe J."/>
            <person name="Postlethwait J.H."/>
            <person name="Berthelot C."/>
            <person name="Roest Crollius H."/>
            <person name="Guiguen Y."/>
        </authorList>
    </citation>
    <scope>NUCLEOTIDE SEQUENCE</scope>
    <source>
        <strain evidence="2">WJC10195</strain>
    </source>
</reference>
<dbReference type="OrthoDB" id="9946974at2759"/>
<comment type="caution">
    <text evidence="2">The sequence shown here is derived from an EMBL/GenBank/DDBJ whole genome shotgun (WGS) entry which is preliminary data.</text>
</comment>
<evidence type="ECO:0000313" key="3">
    <source>
        <dbReference type="Proteomes" id="UP001152622"/>
    </source>
</evidence>
<feature type="region of interest" description="Disordered" evidence="1">
    <location>
        <begin position="294"/>
        <end position="340"/>
    </location>
</feature>
<dbReference type="GO" id="GO:0000922">
    <property type="term" value="C:spindle pole"/>
    <property type="evidence" value="ECO:0007669"/>
    <property type="project" value="TreeGrafter"/>
</dbReference>
<gene>
    <name evidence="2" type="ORF">SKAU_G00407480</name>
</gene>
<sequence length="340" mass="37055">MSNVRFENKLPLFKAGKLNKVVWMMKASKLPASTRERCGVWLDTADLRRDKKVVGPRLPISKLLNPLAPFRGYRVPVAMSFTQTKLHFPATTQSSITAFLCPRHHGKEEAEPAAVMATPLSTLDATTLGKKRKRLGGPVGPAYQRVGGLGPPQASPGGGSRGGVQEGGPGGGSRGGCLRLPVSWKTEEEVEEPAKKRLCVPDSRETLLCHFTQGSHALSHQGAGKENSQRPLLPPSSPPSPKTTSWRRESSCLSPRKRPLHNLPETQVESRSQLFTQDSEGRQVIAHRGALDRTPLQDCGNFTPPWTVPSLPLLQGEPDSELGPEMLFTQDSQGNRVIKH</sequence>
<feature type="compositionally biased region" description="Polar residues" evidence="1">
    <location>
        <begin position="329"/>
        <end position="340"/>
    </location>
</feature>
<name>A0A9Q1EA88_SYNKA</name>
<feature type="compositionally biased region" description="Gly residues" evidence="1">
    <location>
        <begin position="156"/>
        <end position="175"/>
    </location>
</feature>
<protein>
    <submittedName>
        <fullName evidence="2">Uncharacterized protein</fullName>
    </submittedName>
</protein>
<feature type="compositionally biased region" description="Polar residues" evidence="1">
    <location>
        <begin position="264"/>
        <end position="278"/>
    </location>
</feature>
<dbReference type="GO" id="GO:0005813">
    <property type="term" value="C:centrosome"/>
    <property type="evidence" value="ECO:0007669"/>
    <property type="project" value="TreeGrafter"/>
</dbReference>
<dbReference type="InterPro" id="IPR029286">
    <property type="entry name" value="AUNIP"/>
</dbReference>
<feature type="region of interest" description="Disordered" evidence="1">
    <location>
        <begin position="215"/>
        <end position="280"/>
    </location>
</feature>
<accession>A0A9Q1EA88</accession>
<dbReference type="Proteomes" id="UP001152622">
    <property type="component" value="Chromosome 21"/>
</dbReference>
<dbReference type="Pfam" id="PF15334">
    <property type="entry name" value="AIB"/>
    <property type="match status" value="1"/>
</dbReference>
<feature type="compositionally biased region" description="Pro residues" evidence="1">
    <location>
        <begin position="232"/>
        <end position="241"/>
    </location>
</feature>
<dbReference type="EMBL" id="JAINUF010000021">
    <property type="protein sequence ID" value="KAJ8335109.1"/>
    <property type="molecule type" value="Genomic_DNA"/>
</dbReference>
<evidence type="ECO:0000256" key="1">
    <source>
        <dbReference type="SAM" id="MobiDB-lite"/>
    </source>
</evidence>
<dbReference type="GO" id="GO:0007051">
    <property type="term" value="P:spindle organization"/>
    <property type="evidence" value="ECO:0007669"/>
    <property type="project" value="TreeGrafter"/>
</dbReference>
<keyword evidence="3" id="KW-1185">Reference proteome</keyword>
<evidence type="ECO:0000313" key="2">
    <source>
        <dbReference type="EMBL" id="KAJ8335109.1"/>
    </source>
</evidence>